<evidence type="ECO:0000313" key="1">
    <source>
        <dbReference type="EMBL" id="KRX41395.1"/>
    </source>
</evidence>
<accession>A0A0V0TSC1</accession>
<comment type="caution">
    <text evidence="1">The sequence shown here is derived from an EMBL/GenBank/DDBJ whole genome shotgun (WGS) entry which is preliminary data.</text>
</comment>
<keyword evidence="2" id="KW-1185">Reference proteome</keyword>
<gene>
    <name evidence="1" type="ORF">T05_2247</name>
</gene>
<dbReference type="OrthoDB" id="5915956at2759"/>
<proteinExistence type="predicted"/>
<name>A0A0V0TSC1_9BILA</name>
<organism evidence="1 2">
    <name type="scientific">Trichinella murrelli</name>
    <dbReference type="NCBI Taxonomy" id="144512"/>
    <lineage>
        <taxon>Eukaryota</taxon>
        <taxon>Metazoa</taxon>
        <taxon>Ecdysozoa</taxon>
        <taxon>Nematoda</taxon>
        <taxon>Enoplea</taxon>
        <taxon>Dorylaimia</taxon>
        <taxon>Trichinellida</taxon>
        <taxon>Trichinellidae</taxon>
        <taxon>Trichinella</taxon>
    </lineage>
</organism>
<dbReference type="Proteomes" id="UP000055048">
    <property type="component" value="Unassembled WGS sequence"/>
</dbReference>
<dbReference type="AlphaFoldDB" id="A0A0V0TSC1"/>
<sequence length="98" mass="11454">MRQLLSNKWRRIKAPLYDCYFPILLRNRSGMLFIALAEGESSFDLVTFPGRGLSRKLAEQERGRFAGRDVNGNAWRPLLWLRSIQATLWNDMKRNNAL</sequence>
<protein>
    <submittedName>
        <fullName evidence="1">Uncharacterized protein</fullName>
    </submittedName>
</protein>
<dbReference type="EMBL" id="JYDJ01000172">
    <property type="protein sequence ID" value="KRX41395.1"/>
    <property type="molecule type" value="Genomic_DNA"/>
</dbReference>
<evidence type="ECO:0000313" key="2">
    <source>
        <dbReference type="Proteomes" id="UP000055048"/>
    </source>
</evidence>
<reference evidence="1 2" key="1">
    <citation type="submission" date="2015-01" db="EMBL/GenBank/DDBJ databases">
        <title>Evolution of Trichinella species and genotypes.</title>
        <authorList>
            <person name="Korhonen P.K."/>
            <person name="Edoardo P."/>
            <person name="Giuseppe L.R."/>
            <person name="Gasser R.B."/>
        </authorList>
    </citation>
    <scope>NUCLEOTIDE SEQUENCE [LARGE SCALE GENOMIC DNA]</scope>
    <source>
        <strain evidence="1">ISS417</strain>
    </source>
</reference>